<dbReference type="SUPFAM" id="SSF51182">
    <property type="entry name" value="RmlC-like cupins"/>
    <property type="match status" value="1"/>
</dbReference>
<dbReference type="OrthoDB" id="291085at2"/>
<evidence type="ECO:0000313" key="1">
    <source>
        <dbReference type="EMBL" id="RQH13870.1"/>
    </source>
</evidence>
<dbReference type="Gene3D" id="2.60.120.10">
    <property type="entry name" value="Jelly Rolls"/>
    <property type="match status" value="1"/>
</dbReference>
<dbReference type="InterPro" id="IPR014710">
    <property type="entry name" value="RmlC-like_jellyroll"/>
</dbReference>
<proteinExistence type="predicted"/>
<dbReference type="AlphaFoldDB" id="A0A3N6QF17"/>
<dbReference type="Pfam" id="PF14499">
    <property type="entry name" value="DUF4437"/>
    <property type="match status" value="1"/>
</dbReference>
<dbReference type="CDD" id="cd06989">
    <property type="entry name" value="cupin_DRT102"/>
    <property type="match status" value="1"/>
</dbReference>
<dbReference type="InterPro" id="IPR028013">
    <property type="entry name" value="DUF4437"/>
</dbReference>
<evidence type="ECO:0000313" key="2">
    <source>
        <dbReference type="Proteomes" id="UP000269154"/>
    </source>
</evidence>
<organism evidence="1 2">
    <name type="scientific">Okeania hirsuta</name>
    <dbReference type="NCBI Taxonomy" id="1458930"/>
    <lineage>
        <taxon>Bacteria</taxon>
        <taxon>Bacillati</taxon>
        <taxon>Cyanobacteriota</taxon>
        <taxon>Cyanophyceae</taxon>
        <taxon>Oscillatoriophycideae</taxon>
        <taxon>Oscillatoriales</taxon>
        <taxon>Microcoleaceae</taxon>
        <taxon>Okeania</taxon>
    </lineage>
</organism>
<name>A0A3N6QF17_9CYAN</name>
<protein>
    <submittedName>
        <fullName evidence="1">DUF4437 domain-containing protein</fullName>
    </submittedName>
</protein>
<comment type="caution">
    <text evidence="1">The sequence shown here is derived from an EMBL/GenBank/DDBJ whole genome shotgun (WGS) entry which is preliminary data.</text>
</comment>
<accession>A0A3N6QF17</accession>
<gene>
    <name evidence="1" type="ORF">D5R40_34435</name>
</gene>
<keyword evidence="2" id="KW-1185">Reference proteome</keyword>
<dbReference type="EMBL" id="RCBY01000608">
    <property type="protein sequence ID" value="RQH13870.1"/>
    <property type="molecule type" value="Genomic_DNA"/>
</dbReference>
<reference evidence="1 2" key="1">
    <citation type="journal article" date="2018" name="ACS Chem. Biol.">
        <title>Ketoreductase domain dysfunction expands chemodiversity: malyngamide biosynthesis in the cyanobacterium Okeania hirsuta.</title>
        <authorList>
            <person name="Moss N.A."/>
            <person name="Leao T."/>
            <person name="Rankin M."/>
            <person name="McCullough T.M."/>
            <person name="Qu P."/>
            <person name="Korobeynikov A."/>
            <person name="Smith J.L."/>
            <person name="Gerwick L."/>
            <person name="Gerwick W.H."/>
        </authorList>
    </citation>
    <scope>NUCLEOTIDE SEQUENCE [LARGE SCALE GENOMIC DNA]</scope>
    <source>
        <strain evidence="1 2">PAB10Feb10-1</strain>
    </source>
</reference>
<dbReference type="Proteomes" id="UP000269154">
    <property type="component" value="Unassembled WGS sequence"/>
</dbReference>
<sequence length="254" mass="27449">MIKMKNIRTFLLLALALISIVIVAYTSSQVTSQTIELESAAKPTSEVVLRSEVQWGPLNPARGDQSPRAGTLWGDRTSSGPSGFLVEFVDGFSSPPHIHNITYRGVAISGTVHNDDPNAEKMWLPTGSFWTQPAGGVHITAAEGSNNLAYIEIDEGPYLVLPTEEAFSSDDKPINVDPSNIVWIDQPGMPASANGQKVAFLWGNPQDDQLYGSFVKLPAGFTGKIRSHGSTFHAVVIQGQPQYGMSSRGYVSFQ</sequence>
<dbReference type="InterPro" id="IPR011051">
    <property type="entry name" value="RmlC_Cupin_sf"/>
</dbReference>